<reference evidence="2 3" key="1">
    <citation type="submission" date="2018-10" db="EMBL/GenBank/DDBJ databases">
        <title>Genome assembly for a Yunnan-Guizhou Plateau 3E fish, Anabarilius grahami (Regan), and its evolutionary and genetic applications.</title>
        <authorList>
            <person name="Jiang W."/>
        </authorList>
    </citation>
    <scope>NUCLEOTIDE SEQUENCE [LARGE SCALE GENOMIC DNA]</scope>
    <source>
        <strain evidence="2">AG-KIZ</strain>
        <tissue evidence="2">Muscle</tissue>
    </source>
</reference>
<proteinExistence type="predicted"/>
<keyword evidence="1" id="KW-0472">Membrane</keyword>
<gene>
    <name evidence="2" type="ORF">DPX16_21821</name>
</gene>
<name>A0A3N0YQ55_ANAGA</name>
<organism evidence="2 3">
    <name type="scientific">Anabarilius grahami</name>
    <name type="common">Kanglang fish</name>
    <name type="synonym">Barilius grahami</name>
    <dbReference type="NCBI Taxonomy" id="495550"/>
    <lineage>
        <taxon>Eukaryota</taxon>
        <taxon>Metazoa</taxon>
        <taxon>Chordata</taxon>
        <taxon>Craniata</taxon>
        <taxon>Vertebrata</taxon>
        <taxon>Euteleostomi</taxon>
        <taxon>Actinopterygii</taxon>
        <taxon>Neopterygii</taxon>
        <taxon>Teleostei</taxon>
        <taxon>Ostariophysi</taxon>
        <taxon>Cypriniformes</taxon>
        <taxon>Xenocyprididae</taxon>
        <taxon>Xenocypridinae</taxon>
        <taxon>Xenocypridinae incertae sedis</taxon>
        <taxon>Anabarilius</taxon>
    </lineage>
</organism>
<comment type="caution">
    <text evidence="2">The sequence shown here is derived from an EMBL/GenBank/DDBJ whole genome shotgun (WGS) entry which is preliminary data.</text>
</comment>
<dbReference type="EMBL" id="RJVU01030878">
    <property type="protein sequence ID" value="ROL48335.1"/>
    <property type="molecule type" value="Genomic_DNA"/>
</dbReference>
<sequence>MRNFVLYVCVRVVVVSVCVRGLFLVRTSREFGEFSEDVHGDGIPELSLLQGNGTGLQLLLGVRLCFVHSTRSPRQMRIASSRHGRCCEPRHGRAGAASPDMGTDAGRLADFRTVTKDYPIA</sequence>
<protein>
    <submittedName>
        <fullName evidence="2">Uncharacterized protein</fullName>
    </submittedName>
</protein>
<keyword evidence="3" id="KW-1185">Reference proteome</keyword>
<feature type="transmembrane region" description="Helical" evidence="1">
    <location>
        <begin position="6"/>
        <end position="25"/>
    </location>
</feature>
<dbReference type="AlphaFoldDB" id="A0A3N0YQ55"/>
<evidence type="ECO:0000256" key="1">
    <source>
        <dbReference type="SAM" id="Phobius"/>
    </source>
</evidence>
<evidence type="ECO:0000313" key="3">
    <source>
        <dbReference type="Proteomes" id="UP000281406"/>
    </source>
</evidence>
<evidence type="ECO:0000313" key="2">
    <source>
        <dbReference type="EMBL" id="ROL48335.1"/>
    </source>
</evidence>
<keyword evidence="1" id="KW-1133">Transmembrane helix</keyword>
<keyword evidence="1" id="KW-0812">Transmembrane</keyword>
<accession>A0A3N0YQ55</accession>
<dbReference type="Proteomes" id="UP000281406">
    <property type="component" value="Unassembled WGS sequence"/>
</dbReference>